<evidence type="ECO:0000313" key="2">
    <source>
        <dbReference type="EMBL" id="MBJ6373218.1"/>
    </source>
</evidence>
<feature type="transmembrane region" description="Helical" evidence="1">
    <location>
        <begin position="143"/>
        <end position="165"/>
    </location>
</feature>
<evidence type="ECO:0000313" key="3">
    <source>
        <dbReference type="Proteomes" id="UP000619079"/>
    </source>
</evidence>
<dbReference type="EMBL" id="JAELVR010000012">
    <property type="protein sequence ID" value="MBJ6373218.1"/>
    <property type="molecule type" value="Genomic_DNA"/>
</dbReference>
<feature type="transmembrane region" description="Helical" evidence="1">
    <location>
        <begin position="207"/>
        <end position="224"/>
    </location>
</feature>
<feature type="transmembrane region" description="Helical" evidence="1">
    <location>
        <begin position="320"/>
        <end position="341"/>
    </location>
</feature>
<dbReference type="Pfam" id="PF05145">
    <property type="entry name" value="AbrB"/>
    <property type="match status" value="1"/>
</dbReference>
<dbReference type="PIRSF" id="PIRSF038991">
    <property type="entry name" value="Protein_AbrB"/>
    <property type="match status" value="1"/>
</dbReference>
<accession>A0A8J7IM64</accession>
<name>A0A8J7IM64_9RHOB</name>
<feature type="transmembrane region" description="Helical" evidence="1">
    <location>
        <begin position="87"/>
        <end position="109"/>
    </location>
</feature>
<dbReference type="PANTHER" id="PTHR38457">
    <property type="entry name" value="REGULATOR ABRB-RELATED"/>
    <property type="match status" value="1"/>
</dbReference>
<dbReference type="Proteomes" id="UP000619079">
    <property type="component" value="Unassembled WGS sequence"/>
</dbReference>
<feature type="transmembrane region" description="Helical" evidence="1">
    <location>
        <begin position="63"/>
        <end position="81"/>
    </location>
</feature>
<keyword evidence="1" id="KW-0472">Membrane</keyword>
<feature type="transmembrane region" description="Helical" evidence="1">
    <location>
        <begin position="37"/>
        <end position="56"/>
    </location>
</feature>
<keyword evidence="3" id="KW-1185">Reference proteome</keyword>
<organism evidence="2 3">
    <name type="scientific">Sedimentitalea arenosa</name>
    <dbReference type="NCBI Taxonomy" id="2798803"/>
    <lineage>
        <taxon>Bacteria</taxon>
        <taxon>Pseudomonadati</taxon>
        <taxon>Pseudomonadota</taxon>
        <taxon>Alphaproteobacteria</taxon>
        <taxon>Rhodobacterales</taxon>
        <taxon>Paracoccaceae</taxon>
        <taxon>Sedimentitalea</taxon>
    </lineage>
</organism>
<reference evidence="2" key="1">
    <citation type="submission" date="2020-12" db="EMBL/GenBank/DDBJ databases">
        <title>Sedimentitalea sp. nov., isolated from sand in Incheon.</title>
        <authorList>
            <person name="Kim W."/>
        </authorList>
    </citation>
    <scope>NUCLEOTIDE SEQUENCE</scope>
    <source>
        <strain evidence="2">CAU 1593</strain>
    </source>
</reference>
<sequence length="351" mass="35826">MSADQDRAPLTVTALTVLIGALGAASAYALSLPAWILLGPALLVSLAALGGLRLAIADPVRDACFVILGLAIGAGFDPAASGAMLRWPMAFVVLAVMLVVTMVICRAILLRGFGFDARSAALAAAPGHLSFVLGMAADLRMNVGRIAVVQSIRLLFLTLSVPFIAQALGYDFSSISLSDSPPMRLPVLVGLALASLLVGALFRKLRLPAPLLMAAMAVSALGHIGDWTPGSVPNVLQWPALMILGTLIGTRFSGMSRAQFTASLMAGISTTFVSVAVASLAAIPVAMALGMPAAHVLAAFSPGGLETMVALGATMGASPGFVAACHVARLLILVVLIPLFVGRARSDVAPS</sequence>
<dbReference type="GO" id="GO:0016020">
    <property type="term" value="C:membrane"/>
    <property type="evidence" value="ECO:0007669"/>
    <property type="project" value="InterPro"/>
</dbReference>
<feature type="transmembrane region" description="Helical" evidence="1">
    <location>
        <begin position="236"/>
        <end position="254"/>
    </location>
</feature>
<dbReference type="AlphaFoldDB" id="A0A8J7IM64"/>
<gene>
    <name evidence="2" type="ORF">JF290_16960</name>
</gene>
<proteinExistence type="predicted"/>
<protein>
    <submittedName>
        <fullName evidence="2">AbrB family transcriptional regulator</fullName>
    </submittedName>
</protein>
<dbReference type="PANTHER" id="PTHR38457:SF1">
    <property type="entry name" value="REGULATOR ABRB-RELATED"/>
    <property type="match status" value="1"/>
</dbReference>
<dbReference type="GO" id="GO:0010468">
    <property type="term" value="P:regulation of gene expression"/>
    <property type="evidence" value="ECO:0007669"/>
    <property type="project" value="InterPro"/>
</dbReference>
<feature type="transmembrane region" description="Helical" evidence="1">
    <location>
        <begin position="185"/>
        <end position="202"/>
    </location>
</feature>
<keyword evidence="1" id="KW-1133">Transmembrane helix</keyword>
<dbReference type="InterPro" id="IPR007820">
    <property type="entry name" value="AbrB_fam"/>
</dbReference>
<feature type="transmembrane region" description="Helical" evidence="1">
    <location>
        <begin position="275"/>
        <end position="300"/>
    </location>
</feature>
<keyword evidence="1" id="KW-0812">Transmembrane</keyword>
<dbReference type="RefSeq" id="WP_199026089.1">
    <property type="nucleotide sequence ID" value="NZ_JAELVR010000012.1"/>
</dbReference>
<comment type="caution">
    <text evidence="2">The sequence shown here is derived from an EMBL/GenBank/DDBJ whole genome shotgun (WGS) entry which is preliminary data.</text>
</comment>
<evidence type="ECO:0000256" key="1">
    <source>
        <dbReference type="SAM" id="Phobius"/>
    </source>
</evidence>